<dbReference type="EMBL" id="RDSM01000003">
    <property type="protein sequence ID" value="RXH54698.1"/>
    <property type="molecule type" value="Genomic_DNA"/>
</dbReference>
<protein>
    <submittedName>
        <fullName evidence="1">Uncharacterized protein</fullName>
    </submittedName>
</protein>
<accession>A0A4Q0SYJ5</accession>
<sequence length="37" mass="4283">MNSKSGPRQSPGKHVKIQRFVVHDEKHACVLWGWLII</sequence>
<name>A0A4Q0SYJ5_9BACT</name>
<gene>
    <name evidence="1" type="ORF">GRAN_3802</name>
</gene>
<dbReference type="Proteomes" id="UP000289437">
    <property type="component" value="Unassembled WGS sequence"/>
</dbReference>
<reference evidence="1 2" key="1">
    <citation type="submission" date="2018-11" db="EMBL/GenBank/DDBJ databases">
        <authorList>
            <person name="Mardanov A.V."/>
            <person name="Ravin N.V."/>
            <person name="Dedysh S.N."/>
        </authorList>
    </citation>
    <scope>NUCLEOTIDE SEQUENCE [LARGE SCALE GENOMIC DNA]</scope>
    <source>
        <strain evidence="1 2">AF10</strain>
    </source>
</reference>
<keyword evidence="2" id="KW-1185">Reference proteome</keyword>
<evidence type="ECO:0000313" key="1">
    <source>
        <dbReference type="EMBL" id="RXH54698.1"/>
    </source>
</evidence>
<reference evidence="2" key="2">
    <citation type="submission" date="2019-02" db="EMBL/GenBank/DDBJ databases">
        <title>Granulicella sibirica sp. nov., a psychrotolerant acidobacterium isolated from an organic soil layer in forested tundra, West Siberia.</title>
        <authorList>
            <person name="Oshkin I.Y."/>
            <person name="Kulichevskaya I.S."/>
            <person name="Rijpstra W.I.C."/>
            <person name="Sinninghe Damste J.S."/>
            <person name="Rakitin A.L."/>
            <person name="Ravin N.V."/>
            <person name="Dedysh S.N."/>
        </authorList>
    </citation>
    <scope>NUCLEOTIDE SEQUENCE [LARGE SCALE GENOMIC DNA]</scope>
    <source>
        <strain evidence="2">AF10</strain>
    </source>
</reference>
<dbReference type="AlphaFoldDB" id="A0A4Q0SYJ5"/>
<proteinExistence type="predicted"/>
<organism evidence="1 2">
    <name type="scientific">Granulicella sibirica</name>
    <dbReference type="NCBI Taxonomy" id="2479048"/>
    <lineage>
        <taxon>Bacteria</taxon>
        <taxon>Pseudomonadati</taxon>
        <taxon>Acidobacteriota</taxon>
        <taxon>Terriglobia</taxon>
        <taxon>Terriglobales</taxon>
        <taxon>Acidobacteriaceae</taxon>
        <taxon>Granulicella</taxon>
    </lineage>
</organism>
<comment type="caution">
    <text evidence="1">The sequence shown here is derived from an EMBL/GenBank/DDBJ whole genome shotgun (WGS) entry which is preliminary data.</text>
</comment>
<evidence type="ECO:0000313" key="2">
    <source>
        <dbReference type="Proteomes" id="UP000289437"/>
    </source>
</evidence>